<sequence length="468" mass="51542">MKKLDRRKFLKATSASALSLASLSTVTSTLTSFSASAQENDDYKALVCVFLFGGLDNHEVVLPYDEENWQAYAAIRESLLSPQGANRERENLLPLFPLNQSTFGAREFALPPELSRIKKLFDEGNAAIIGNVGPLIRPTDRKSFEENSVLLPPRLFSHNDQQSVWQANAPEGAQFGWGGLFADAAIAQNPAQSVDFSTISSSSDALFLTGTLARPYQISTDGAASIQLLKRFENSEDTFDQRLYQQLRAHFSGEINETSHLITQDVINLMQNSLAANEKYNRSKNESEPLTTSFPASPLGQQLRVIAESISMRNNLNVNRQVFFVGIGNFDTHSDQASNLPKLLEQVDESIDAFYRSMQSLGLGSDVTLFTASDFGRTLTVNGDGTDHGWGGHHFVVGDAVIGQQILGDIPPPAFEHDKDAGNGRLIPSVSIEQFASPLGRWFGLSEEEIANTFPNLENFQTNELRFI</sequence>
<dbReference type="Pfam" id="PF07394">
    <property type="entry name" value="DUF1501"/>
    <property type="match status" value="1"/>
</dbReference>
<comment type="caution">
    <text evidence="2">The sequence shown here is derived from an EMBL/GenBank/DDBJ whole genome shotgun (WGS) entry which is preliminary data.</text>
</comment>
<feature type="signal peptide" evidence="1">
    <location>
        <begin position="1"/>
        <end position="37"/>
    </location>
</feature>
<organism evidence="2 3">
    <name type="scientific">Agaribacter marinus</name>
    <dbReference type="NCBI Taxonomy" id="1431249"/>
    <lineage>
        <taxon>Bacteria</taxon>
        <taxon>Pseudomonadati</taxon>
        <taxon>Pseudomonadota</taxon>
        <taxon>Gammaproteobacteria</taxon>
        <taxon>Alteromonadales</taxon>
        <taxon>Alteromonadaceae</taxon>
        <taxon>Agaribacter</taxon>
    </lineage>
</organism>
<dbReference type="InterPro" id="IPR006311">
    <property type="entry name" value="TAT_signal"/>
</dbReference>
<keyword evidence="3" id="KW-1185">Reference proteome</keyword>
<dbReference type="AlphaFoldDB" id="A0AA37T0A0"/>
<evidence type="ECO:0000313" key="3">
    <source>
        <dbReference type="Proteomes" id="UP001156601"/>
    </source>
</evidence>
<reference evidence="2" key="1">
    <citation type="journal article" date="2014" name="Int. J. Syst. Evol. Microbiol.">
        <title>Complete genome sequence of Corynebacterium casei LMG S-19264T (=DSM 44701T), isolated from a smear-ripened cheese.</title>
        <authorList>
            <consortium name="US DOE Joint Genome Institute (JGI-PGF)"/>
            <person name="Walter F."/>
            <person name="Albersmeier A."/>
            <person name="Kalinowski J."/>
            <person name="Ruckert C."/>
        </authorList>
    </citation>
    <scope>NUCLEOTIDE SEQUENCE</scope>
    <source>
        <strain evidence="2">NBRC 110023</strain>
    </source>
</reference>
<dbReference type="Proteomes" id="UP001156601">
    <property type="component" value="Unassembled WGS sequence"/>
</dbReference>
<feature type="chain" id="PRO_5041225896" evidence="1">
    <location>
        <begin position="38"/>
        <end position="468"/>
    </location>
</feature>
<proteinExistence type="predicted"/>
<evidence type="ECO:0000313" key="2">
    <source>
        <dbReference type="EMBL" id="GLR69370.1"/>
    </source>
</evidence>
<dbReference type="PROSITE" id="PS51318">
    <property type="entry name" value="TAT"/>
    <property type="match status" value="1"/>
</dbReference>
<dbReference type="PANTHER" id="PTHR43737:SF1">
    <property type="entry name" value="DUF1501 DOMAIN-CONTAINING PROTEIN"/>
    <property type="match status" value="1"/>
</dbReference>
<keyword evidence="1" id="KW-0732">Signal</keyword>
<reference evidence="2" key="2">
    <citation type="submission" date="2023-01" db="EMBL/GenBank/DDBJ databases">
        <title>Draft genome sequence of Agaribacter marinus strain NBRC 110023.</title>
        <authorList>
            <person name="Sun Q."/>
            <person name="Mori K."/>
        </authorList>
    </citation>
    <scope>NUCLEOTIDE SEQUENCE</scope>
    <source>
        <strain evidence="2">NBRC 110023</strain>
    </source>
</reference>
<accession>A0AA37T0A0</accession>
<evidence type="ECO:0000256" key="1">
    <source>
        <dbReference type="SAM" id="SignalP"/>
    </source>
</evidence>
<dbReference type="EMBL" id="BSOT01000002">
    <property type="protein sequence ID" value="GLR69370.1"/>
    <property type="molecule type" value="Genomic_DNA"/>
</dbReference>
<name>A0AA37T0A0_9ALTE</name>
<protein>
    <submittedName>
        <fullName evidence="2">Tat pathway signal protein</fullName>
    </submittedName>
</protein>
<dbReference type="RefSeq" id="WP_284215698.1">
    <property type="nucleotide sequence ID" value="NZ_BSOT01000002.1"/>
</dbReference>
<dbReference type="InterPro" id="IPR010869">
    <property type="entry name" value="DUF1501"/>
</dbReference>
<dbReference type="PANTHER" id="PTHR43737">
    <property type="entry name" value="BLL7424 PROTEIN"/>
    <property type="match status" value="1"/>
</dbReference>
<gene>
    <name evidence="2" type="ORF">GCM10007852_02780</name>
</gene>